<name>A0A342RZQ1_9FLOR</name>
<dbReference type="RefSeq" id="YP_009295713.1">
    <property type="nucleotide sequence ID" value="NC_031167.1"/>
</dbReference>
<dbReference type="EMBL" id="KX525588">
    <property type="protein sequence ID" value="AOL58197.1"/>
    <property type="molecule type" value="Genomic_DNA"/>
</dbReference>
<organism evidence="2">
    <name type="scientific">Mastocarpus papillatus</name>
    <dbReference type="NCBI Taxonomy" id="31436"/>
    <lineage>
        <taxon>Eukaryota</taxon>
        <taxon>Rhodophyta</taxon>
        <taxon>Florideophyceae</taxon>
        <taxon>Rhodymeniophycidae</taxon>
        <taxon>Gigartinales</taxon>
        <taxon>Phyllophoraceae</taxon>
        <taxon>Mastocarpus</taxon>
    </lineage>
</organism>
<gene>
    <name evidence="2" type="primary">ycf91</name>
</gene>
<dbReference type="InterPro" id="IPR025595">
    <property type="entry name" value="PterinBD-DUF4346"/>
</dbReference>
<keyword evidence="2" id="KW-0934">Plastid</keyword>
<dbReference type="Pfam" id="PF14251">
    <property type="entry name" value="PterinBD-DUF4346"/>
    <property type="match status" value="1"/>
</dbReference>
<reference evidence="2" key="1">
    <citation type="journal article" date="2016" name="Mitochondrial DNA Part B Resour">
        <title>Organellar genome analysis of the heteromorphic red alga Mastocarpus papillatus (Phyllophoraceae, Rhodophyta).</title>
        <authorList>
            <person name="Hughey J.R."/>
            <person name="Mumford T.F."/>
            <person name="Navarrete-Fernandez T.M."/>
            <person name="Huber S.R."/>
            <person name="Freese J.M."/>
            <person name="Murray E.M.C."/>
            <person name="Sissini M.N."/>
            <person name="Gentilhomme A."/>
        </authorList>
    </citation>
    <scope>NUCLEOTIDE SEQUENCE</scope>
</reference>
<evidence type="ECO:0000313" key="2">
    <source>
        <dbReference type="EMBL" id="AOL58197.1"/>
    </source>
</evidence>
<feature type="domain" description="DUF4346" evidence="1">
    <location>
        <begin position="53"/>
        <end position="83"/>
    </location>
</feature>
<protein>
    <submittedName>
        <fullName evidence="2">Conserved hypothetical plastid protein</fullName>
    </submittedName>
</protein>
<dbReference type="GeneID" id="29072180"/>
<dbReference type="AlphaFoldDB" id="A0A342RZQ1"/>
<accession>A0A342RZQ1</accession>
<geneLocation type="plastid" evidence="2"/>
<evidence type="ECO:0000259" key="1">
    <source>
        <dbReference type="Pfam" id="PF14251"/>
    </source>
</evidence>
<proteinExistence type="predicted"/>
<sequence>MDNCYCLIRLVFRKHISLYCFQQKSQTFNYPICFTAYNTDILFKLIFVYVVAKNISLSHCLYLGRELYKAELCLILGQEYIQN</sequence>